<dbReference type="Pfam" id="PF00248">
    <property type="entry name" value="Aldo_ket_red"/>
    <property type="match status" value="1"/>
</dbReference>
<dbReference type="InterPro" id="IPR020471">
    <property type="entry name" value="AKR"/>
</dbReference>
<sequence length="276" mass="30217">MKTIRFSDGTTVPALGQGTWMMAEQPQRRANELAALRAGIELGMTLIDTAEMYGDGESERLVGEAITGIRDGVFLVSKAYPQNASQARLATACEASLQRLGTDRLDLYLLHWRGSVPLVETVEAMSRLVDAGKILRWGVSNLDTDDMEQLIAAGGSACASNQILYNLTRRSPEHDLLPWLTDHRIPIMAYSPVEQGRLLHHRQLVDVAARIGATPAQVALAWTMRSGDLIAIPKAASVEHVRENRAAADLELSADDLAALDTAFPRPRDRLPLEML</sequence>
<organism evidence="2 3">
    <name type="scientific">Sphingomonas natans</name>
    <dbReference type="NCBI Taxonomy" id="3063330"/>
    <lineage>
        <taxon>Bacteria</taxon>
        <taxon>Pseudomonadati</taxon>
        <taxon>Pseudomonadota</taxon>
        <taxon>Alphaproteobacteria</taxon>
        <taxon>Sphingomonadales</taxon>
        <taxon>Sphingomonadaceae</taxon>
        <taxon>Sphingomonas</taxon>
    </lineage>
</organism>
<dbReference type="InterPro" id="IPR036812">
    <property type="entry name" value="NAD(P)_OxRdtase_dom_sf"/>
</dbReference>
<reference evidence="2" key="1">
    <citation type="submission" date="2023-07" db="EMBL/GenBank/DDBJ databases">
        <authorList>
            <person name="Kim M."/>
        </authorList>
    </citation>
    <scope>NUCLEOTIDE SEQUENCE</scope>
    <source>
        <strain evidence="2">BIUV-7</strain>
    </source>
</reference>
<accession>A0ABT8YD48</accession>
<dbReference type="Proteomes" id="UP001169764">
    <property type="component" value="Unassembled WGS sequence"/>
</dbReference>
<protein>
    <submittedName>
        <fullName evidence="2">Aldo/keto reductase</fullName>
    </submittedName>
</protein>
<evidence type="ECO:0000313" key="2">
    <source>
        <dbReference type="EMBL" id="MDO6416300.1"/>
    </source>
</evidence>
<dbReference type="InterPro" id="IPR023210">
    <property type="entry name" value="NADP_OxRdtase_dom"/>
</dbReference>
<name>A0ABT8YD48_9SPHN</name>
<comment type="caution">
    <text evidence="2">The sequence shown here is derived from an EMBL/GenBank/DDBJ whole genome shotgun (WGS) entry which is preliminary data.</text>
</comment>
<evidence type="ECO:0000259" key="1">
    <source>
        <dbReference type="Pfam" id="PF00248"/>
    </source>
</evidence>
<dbReference type="CDD" id="cd19138">
    <property type="entry name" value="AKR_YeaE"/>
    <property type="match status" value="1"/>
</dbReference>
<dbReference type="PRINTS" id="PR00069">
    <property type="entry name" value="ALDKETRDTASE"/>
</dbReference>
<dbReference type="EMBL" id="JAUOTP010000010">
    <property type="protein sequence ID" value="MDO6416300.1"/>
    <property type="molecule type" value="Genomic_DNA"/>
</dbReference>
<dbReference type="SUPFAM" id="SSF51430">
    <property type="entry name" value="NAD(P)-linked oxidoreductase"/>
    <property type="match status" value="1"/>
</dbReference>
<dbReference type="PANTHER" id="PTHR43638">
    <property type="entry name" value="OXIDOREDUCTASE, ALDO/KETO REDUCTASE FAMILY PROTEIN"/>
    <property type="match status" value="1"/>
</dbReference>
<dbReference type="RefSeq" id="WP_303545653.1">
    <property type="nucleotide sequence ID" value="NZ_JAUOTP010000010.1"/>
</dbReference>
<dbReference type="PIRSF" id="PIRSF000097">
    <property type="entry name" value="AKR"/>
    <property type="match status" value="1"/>
</dbReference>
<proteinExistence type="predicted"/>
<keyword evidence="3" id="KW-1185">Reference proteome</keyword>
<dbReference type="PANTHER" id="PTHR43638:SF3">
    <property type="entry name" value="ALDEHYDE REDUCTASE"/>
    <property type="match status" value="1"/>
</dbReference>
<dbReference type="Gene3D" id="3.20.20.100">
    <property type="entry name" value="NADP-dependent oxidoreductase domain"/>
    <property type="match status" value="1"/>
</dbReference>
<evidence type="ECO:0000313" key="3">
    <source>
        <dbReference type="Proteomes" id="UP001169764"/>
    </source>
</evidence>
<feature type="domain" description="NADP-dependent oxidoreductase" evidence="1">
    <location>
        <begin position="15"/>
        <end position="262"/>
    </location>
</feature>
<gene>
    <name evidence="2" type="ORF">Q4F19_18080</name>
</gene>